<comment type="similarity">
    <text evidence="7">Belongs to the MsrQ family.</text>
</comment>
<proteinExistence type="inferred from homology"/>
<dbReference type="PANTHER" id="PTHR36964:SF1">
    <property type="entry name" value="PROTEIN-METHIONINE-SULFOXIDE REDUCTASE HEME-BINDING SUBUNIT MSRQ"/>
    <property type="match status" value="1"/>
</dbReference>
<keyword evidence="7" id="KW-0285">Flavoprotein</keyword>
<evidence type="ECO:0000256" key="2">
    <source>
        <dbReference type="ARBA" id="ARBA00022448"/>
    </source>
</evidence>
<evidence type="ECO:0000259" key="8">
    <source>
        <dbReference type="Pfam" id="PF01794"/>
    </source>
</evidence>
<organism evidence="9 10">
    <name type="scientific">Rhizobium aquaticum</name>
    <dbReference type="NCBI Taxonomy" id="1549636"/>
    <lineage>
        <taxon>Bacteria</taxon>
        <taxon>Pseudomonadati</taxon>
        <taxon>Pseudomonadota</taxon>
        <taxon>Alphaproteobacteria</taxon>
        <taxon>Hyphomicrobiales</taxon>
        <taxon>Rhizobiaceae</taxon>
        <taxon>Rhizobium/Agrobacterium group</taxon>
        <taxon>Rhizobium</taxon>
    </lineage>
</organism>
<keyword evidence="2 7" id="KW-0813">Transport</keyword>
<keyword evidence="4 7" id="KW-1133">Transmembrane helix</keyword>
<feature type="transmembrane region" description="Helical" evidence="7">
    <location>
        <begin position="181"/>
        <end position="200"/>
    </location>
</feature>
<feature type="transmembrane region" description="Helical" evidence="7">
    <location>
        <begin position="125"/>
        <end position="146"/>
    </location>
</feature>
<comment type="subunit">
    <text evidence="7">Heterodimer of a catalytic subunit (MsrP) and a heme-binding subunit (MsrQ).</text>
</comment>
<comment type="cofactor">
    <cofactor evidence="7">
        <name>heme b</name>
        <dbReference type="ChEBI" id="CHEBI:60344"/>
    </cofactor>
    <text evidence="7">Binds 1 heme b (iron(II)-protoporphyrin IX) group per subunit.</text>
</comment>
<keyword evidence="3 7" id="KW-0812">Transmembrane</keyword>
<keyword evidence="7" id="KW-0479">Metal-binding</keyword>
<reference evidence="9 10" key="1">
    <citation type="submission" date="2024-06" db="EMBL/GenBank/DDBJ databases">
        <title>Genomic Encyclopedia of Type Strains, Phase IV (KMG-IV): sequencing the most valuable type-strain genomes for metagenomic binning, comparative biology and taxonomic classification.</title>
        <authorList>
            <person name="Goeker M."/>
        </authorList>
    </citation>
    <scope>NUCLEOTIDE SEQUENCE [LARGE SCALE GENOMIC DNA]</scope>
    <source>
        <strain evidence="9 10">DSM 29780</strain>
    </source>
</reference>
<protein>
    <recommendedName>
        <fullName evidence="7">Protein-methionine-sulfoxide reductase heme-binding subunit MsrQ</fullName>
    </recommendedName>
    <alternativeName>
        <fullName evidence="7">Flavocytochrome MsrQ</fullName>
    </alternativeName>
</protein>
<accession>A0ABV2IWS8</accession>
<comment type="subcellular location">
    <subcellularLocation>
        <location evidence="7">Cell membrane</location>
        <topology evidence="7">Multi-pass membrane protein</topology>
    </subcellularLocation>
    <subcellularLocation>
        <location evidence="1">Membrane</location>
        <topology evidence="1">Multi-pass membrane protein</topology>
    </subcellularLocation>
</comment>
<dbReference type="Pfam" id="PF01794">
    <property type="entry name" value="Ferric_reduct"/>
    <property type="match status" value="1"/>
</dbReference>
<feature type="transmembrane region" description="Helical" evidence="7">
    <location>
        <begin position="58"/>
        <end position="76"/>
    </location>
</feature>
<sequence length="220" mass="25094">MTATSTRPAARARPFNWLPVKIWALYIVGLIPAVWYFYLGATGNLGADPVVTFEHNLGFWAIRFLLATLAVTPIFILGGPNLIAYRRALGLLGFWYVLFHFTVYLTLDRALDFSAIIPDIVKRPYITIGMLGFIMLIPLALTSNRFSIRRLGPRWNKLHKLSYLVIIAGVVHFVMSTKVLIVEQTIYIVLTALLLGFRVFKKPIMNWRKERMKAKRLAKA</sequence>
<evidence type="ECO:0000313" key="9">
    <source>
        <dbReference type="EMBL" id="MET3612943.1"/>
    </source>
</evidence>
<dbReference type="NCBIfam" id="NF003833">
    <property type="entry name" value="PRK05419.1-5"/>
    <property type="match status" value="1"/>
</dbReference>
<keyword evidence="7" id="KW-1003">Cell membrane</keyword>
<evidence type="ECO:0000256" key="1">
    <source>
        <dbReference type="ARBA" id="ARBA00004141"/>
    </source>
</evidence>
<feature type="transmembrane region" description="Helical" evidence="7">
    <location>
        <begin position="88"/>
        <end position="105"/>
    </location>
</feature>
<dbReference type="RefSeq" id="WP_354555467.1">
    <property type="nucleotide sequence ID" value="NZ_JBEPMB010000001.1"/>
</dbReference>
<dbReference type="Proteomes" id="UP001549047">
    <property type="component" value="Unassembled WGS sequence"/>
</dbReference>
<keyword evidence="7" id="KW-0249">Electron transport</keyword>
<dbReference type="PANTHER" id="PTHR36964">
    <property type="entry name" value="PROTEIN-METHIONINE-SULFOXIDE REDUCTASE HEME-BINDING SUBUNIT MSRQ"/>
    <property type="match status" value="1"/>
</dbReference>
<evidence type="ECO:0000256" key="4">
    <source>
        <dbReference type="ARBA" id="ARBA00022989"/>
    </source>
</evidence>
<gene>
    <name evidence="7" type="primary">msrQ</name>
    <name evidence="9" type="ORF">ABID16_001248</name>
</gene>
<keyword evidence="6 7" id="KW-0472">Membrane</keyword>
<feature type="domain" description="Ferric oxidoreductase" evidence="8">
    <location>
        <begin position="57"/>
        <end position="170"/>
    </location>
</feature>
<evidence type="ECO:0000313" key="10">
    <source>
        <dbReference type="Proteomes" id="UP001549047"/>
    </source>
</evidence>
<dbReference type="InterPro" id="IPR013130">
    <property type="entry name" value="Fe3_Rdtase_TM_dom"/>
</dbReference>
<keyword evidence="7" id="KW-0288">FMN</keyword>
<name>A0ABV2IWS8_9HYPH</name>
<keyword evidence="5 7" id="KW-0408">Iron</keyword>
<dbReference type="InterPro" id="IPR022837">
    <property type="entry name" value="MsrQ-like"/>
</dbReference>
<keyword evidence="10" id="KW-1185">Reference proteome</keyword>
<feature type="transmembrane region" description="Helical" evidence="7">
    <location>
        <begin position="20"/>
        <end position="38"/>
    </location>
</feature>
<dbReference type="HAMAP" id="MF_01207">
    <property type="entry name" value="MsrQ"/>
    <property type="match status" value="1"/>
</dbReference>
<comment type="caution">
    <text evidence="9">The sequence shown here is derived from an EMBL/GenBank/DDBJ whole genome shotgun (WGS) entry which is preliminary data.</text>
</comment>
<evidence type="ECO:0000256" key="3">
    <source>
        <dbReference type="ARBA" id="ARBA00022692"/>
    </source>
</evidence>
<comment type="cofactor">
    <cofactor evidence="7">
        <name>FMN</name>
        <dbReference type="ChEBI" id="CHEBI:58210"/>
    </cofactor>
    <text evidence="7">Binds 1 FMN per subunit.</text>
</comment>
<evidence type="ECO:0000256" key="6">
    <source>
        <dbReference type="ARBA" id="ARBA00023136"/>
    </source>
</evidence>
<evidence type="ECO:0000256" key="5">
    <source>
        <dbReference type="ARBA" id="ARBA00023004"/>
    </source>
</evidence>
<evidence type="ECO:0000256" key="7">
    <source>
        <dbReference type="HAMAP-Rule" id="MF_01207"/>
    </source>
</evidence>
<dbReference type="EMBL" id="JBEPMB010000001">
    <property type="protein sequence ID" value="MET3612943.1"/>
    <property type="molecule type" value="Genomic_DNA"/>
</dbReference>
<comment type="function">
    <text evidence="7">Part of the MsrPQ system that repairs oxidized periplasmic proteins containing methionine sulfoxide residues (Met-O), using respiratory chain electrons. Thus protects these proteins from oxidative-stress damage caused by reactive species of oxygen and chlorine generated by the host defense mechanisms. MsrPQ is essential for the maintenance of envelope integrity under bleach stress, rescuing a wide series of structurally unrelated periplasmic proteins from methionine oxidation. MsrQ provides electrons for reduction to the reductase catalytic subunit MsrP, using the quinone pool of the respiratory chain.</text>
</comment>
<keyword evidence="7" id="KW-0349">Heme</keyword>
<feature type="transmembrane region" description="Helical" evidence="7">
    <location>
        <begin position="158"/>
        <end position="175"/>
    </location>
</feature>